<gene>
    <name evidence="2" type="ORF">SAZU_5311</name>
</gene>
<protein>
    <submittedName>
        <fullName evidence="2">Uncharacterized protein</fullName>
    </submittedName>
</protein>
<evidence type="ECO:0000313" key="3">
    <source>
        <dbReference type="Proteomes" id="UP000053859"/>
    </source>
</evidence>
<evidence type="ECO:0000256" key="1">
    <source>
        <dbReference type="SAM" id="MobiDB-lite"/>
    </source>
</evidence>
<name>A0A0K8PRW0_STRAJ</name>
<accession>A0A0K8PRW0</accession>
<dbReference type="PATRIC" id="fig|146537.3.peg.5587"/>
<proteinExistence type="predicted"/>
<dbReference type="EMBL" id="DF968336">
    <property type="protein sequence ID" value="GAP50453.1"/>
    <property type="molecule type" value="Genomic_DNA"/>
</dbReference>
<dbReference type="AlphaFoldDB" id="A0A0K8PRW0"/>
<feature type="region of interest" description="Disordered" evidence="1">
    <location>
        <begin position="31"/>
        <end position="71"/>
    </location>
</feature>
<reference evidence="2" key="1">
    <citation type="journal article" date="2015" name="Genome Announc.">
        <title>Draft Genome Sequence of Thiostrepton-Producing Streptomyces azureus ATCC 14921.</title>
        <authorList>
            <person name="Sakihara K."/>
            <person name="Maeda J."/>
            <person name="Tashiro K."/>
            <person name="Fujino Y."/>
            <person name="Kuhara S."/>
            <person name="Ohshima T."/>
            <person name="Ogata S."/>
            <person name="Doi K."/>
        </authorList>
    </citation>
    <scope>NUCLEOTIDE SEQUENCE [LARGE SCALE GENOMIC DNA]</scope>
    <source>
        <strain evidence="2">ATCC14921</strain>
    </source>
</reference>
<evidence type="ECO:0000313" key="2">
    <source>
        <dbReference type="EMBL" id="GAP50453.1"/>
    </source>
</evidence>
<dbReference type="Proteomes" id="UP000053859">
    <property type="component" value="Unassembled WGS sequence"/>
</dbReference>
<sequence>MLFAAFLLPPGLMCLVLALGRYEEWLLGQTASPQPARHARARRHMSLVPRTGSPAQSDGSESGHRRVADAA</sequence>
<keyword evidence="3" id="KW-1185">Reference proteome</keyword>
<organism evidence="2 3">
    <name type="scientific">Streptomyces azureus</name>
    <dbReference type="NCBI Taxonomy" id="146537"/>
    <lineage>
        <taxon>Bacteria</taxon>
        <taxon>Bacillati</taxon>
        <taxon>Actinomycetota</taxon>
        <taxon>Actinomycetes</taxon>
        <taxon>Kitasatosporales</taxon>
        <taxon>Streptomycetaceae</taxon>
        <taxon>Streptomyces</taxon>
    </lineage>
</organism>
<feature type="compositionally biased region" description="Basic and acidic residues" evidence="1">
    <location>
        <begin position="61"/>
        <end position="71"/>
    </location>
</feature>